<comment type="function">
    <text evidence="7">3'-5' exoribonuclease that releases 5'-nucleoside monophosphates and is involved in maturation of structured RNAs.</text>
</comment>
<evidence type="ECO:0000256" key="5">
    <source>
        <dbReference type="ARBA" id="ARBA00022839"/>
    </source>
</evidence>
<dbReference type="PANTHER" id="PTHR23355:SF9">
    <property type="entry name" value="DIS3-LIKE EXONUCLEASE 2"/>
    <property type="match status" value="1"/>
</dbReference>
<dbReference type="Proteomes" id="UP000016638">
    <property type="component" value="Unassembled WGS sequence"/>
</dbReference>
<accession>U2TBY2</accession>
<dbReference type="SUPFAM" id="SSF50249">
    <property type="entry name" value="Nucleic acid-binding proteins"/>
    <property type="match status" value="3"/>
</dbReference>
<protein>
    <recommendedName>
        <fullName evidence="7">Ribonuclease R</fullName>
        <shortName evidence="7">RNase R</shortName>
        <ecNumber evidence="7">3.1.13.1</ecNumber>
    </recommendedName>
</protein>
<evidence type="ECO:0000313" key="11">
    <source>
        <dbReference type="Proteomes" id="UP000016638"/>
    </source>
</evidence>
<dbReference type="PATRIC" id="fig|1125712.3.peg.223"/>
<dbReference type="OrthoDB" id="5800376at2"/>
<dbReference type="GO" id="GO:0005829">
    <property type="term" value="C:cytosol"/>
    <property type="evidence" value="ECO:0007669"/>
    <property type="project" value="TreeGrafter"/>
</dbReference>
<evidence type="ECO:0000256" key="2">
    <source>
        <dbReference type="ARBA" id="ARBA00022490"/>
    </source>
</evidence>
<dbReference type="RefSeq" id="WP_021725038.1">
    <property type="nucleotide sequence ID" value="NZ_AWEZ01000007.1"/>
</dbReference>
<dbReference type="InterPro" id="IPR040476">
    <property type="entry name" value="CSD2"/>
</dbReference>
<dbReference type="PANTHER" id="PTHR23355">
    <property type="entry name" value="RIBONUCLEASE"/>
    <property type="match status" value="1"/>
</dbReference>
<dbReference type="eggNOG" id="COG0557">
    <property type="taxonomic scope" value="Bacteria"/>
</dbReference>
<reference evidence="10 11" key="1">
    <citation type="submission" date="2013-08" db="EMBL/GenBank/DDBJ databases">
        <authorList>
            <person name="Durkin A.S."/>
            <person name="Haft D.R."/>
            <person name="McCorrison J."/>
            <person name="Torralba M."/>
            <person name="Gillis M."/>
            <person name="Haft D.H."/>
            <person name="Methe B."/>
            <person name="Sutton G."/>
            <person name="Nelson K.E."/>
        </authorList>
    </citation>
    <scope>NUCLEOTIDE SEQUENCE [LARGE SCALE GENOMIC DNA]</scope>
    <source>
        <strain evidence="10 11">F0195</strain>
    </source>
</reference>
<dbReference type="InterPro" id="IPR004476">
    <property type="entry name" value="RNase_II/RNase_R"/>
</dbReference>
<dbReference type="InterPro" id="IPR003029">
    <property type="entry name" value="S1_domain"/>
</dbReference>
<keyword evidence="5 7" id="KW-0269">Exonuclease</keyword>
<feature type="region of interest" description="Disordered" evidence="8">
    <location>
        <begin position="1"/>
        <end position="20"/>
    </location>
</feature>
<name>U2TBY2_9ACTN</name>
<comment type="subcellular location">
    <subcellularLocation>
        <location evidence="7">Cytoplasm</location>
    </subcellularLocation>
</comment>
<dbReference type="GO" id="GO:0008859">
    <property type="term" value="F:exoribonuclease II activity"/>
    <property type="evidence" value="ECO:0007669"/>
    <property type="project" value="UniProtKB-UniRule"/>
</dbReference>
<dbReference type="CDD" id="cd04471">
    <property type="entry name" value="S1_RNase_R"/>
    <property type="match status" value="1"/>
</dbReference>
<evidence type="ECO:0000259" key="9">
    <source>
        <dbReference type="PROSITE" id="PS50126"/>
    </source>
</evidence>
<keyword evidence="11" id="KW-1185">Reference proteome</keyword>
<dbReference type="EMBL" id="AWEZ01000007">
    <property type="protein sequence ID" value="ERL10559.1"/>
    <property type="molecule type" value="Genomic_DNA"/>
</dbReference>
<evidence type="ECO:0000256" key="8">
    <source>
        <dbReference type="SAM" id="MobiDB-lite"/>
    </source>
</evidence>
<dbReference type="EC" id="3.1.13.1" evidence="7"/>
<dbReference type="Pfam" id="PF00773">
    <property type="entry name" value="RNB"/>
    <property type="match status" value="1"/>
</dbReference>
<dbReference type="Pfam" id="PF17876">
    <property type="entry name" value="CSD2"/>
    <property type="match status" value="1"/>
</dbReference>
<evidence type="ECO:0000256" key="7">
    <source>
        <dbReference type="HAMAP-Rule" id="MF_01895"/>
    </source>
</evidence>
<dbReference type="InterPro" id="IPR050180">
    <property type="entry name" value="RNR_Ribonuclease"/>
</dbReference>
<dbReference type="InterPro" id="IPR011805">
    <property type="entry name" value="RNase_R"/>
</dbReference>
<evidence type="ECO:0000256" key="3">
    <source>
        <dbReference type="ARBA" id="ARBA00022722"/>
    </source>
</evidence>
<dbReference type="Gene3D" id="2.40.50.140">
    <property type="entry name" value="Nucleic acid-binding proteins"/>
    <property type="match status" value="1"/>
</dbReference>
<organism evidence="10 11">
    <name type="scientific">Olsenella profusa F0195</name>
    <dbReference type="NCBI Taxonomy" id="1125712"/>
    <lineage>
        <taxon>Bacteria</taxon>
        <taxon>Bacillati</taxon>
        <taxon>Actinomycetota</taxon>
        <taxon>Coriobacteriia</taxon>
        <taxon>Coriobacteriales</taxon>
        <taxon>Atopobiaceae</taxon>
        <taxon>Olsenella</taxon>
    </lineage>
</organism>
<dbReference type="InterPro" id="IPR012340">
    <property type="entry name" value="NA-bd_OB-fold"/>
</dbReference>
<proteinExistence type="inferred from homology"/>
<gene>
    <name evidence="7 10" type="primary">rnr</name>
    <name evidence="10" type="ORF">HMPREF1316_2421</name>
</gene>
<dbReference type="GO" id="GO:0006402">
    <property type="term" value="P:mRNA catabolic process"/>
    <property type="evidence" value="ECO:0007669"/>
    <property type="project" value="TreeGrafter"/>
</dbReference>
<comment type="caution">
    <text evidence="10">The sequence shown here is derived from an EMBL/GenBank/DDBJ whole genome shotgun (WGS) entry which is preliminary data.</text>
</comment>
<keyword evidence="3 7" id="KW-0540">Nuclease</keyword>
<dbReference type="SMART" id="SM00955">
    <property type="entry name" value="RNB"/>
    <property type="match status" value="1"/>
</dbReference>
<dbReference type="InterPro" id="IPR001900">
    <property type="entry name" value="RNase_II/R"/>
</dbReference>
<dbReference type="STRING" id="1125712.HMPREF1316_2421"/>
<comment type="similarity">
    <text evidence="7">Belongs to the RNR ribonuclease family. RNase R subfamily.</text>
</comment>
<feature type="domain" description="S1 motif" evidence="9">
    <location>
        <begin position="589"/>
        <end position="670"/>
    </location>
</feature>
<keyword evidence="4 7" id="KW-0378">Hydrolase</keyword>
<sequence length="681" mass="73980">MGRARRPHGSTRRKGTGGVRRRRTLLTGTIRMRTSGTATVSTPEGSFVVARGGVRQAMNGDEVQVSLVTRHGGARLAVVQGVLQHATTTFLGTYDVADPLGVVVPLDARIRRDFFVLPEDTSARDRGVVTGDVVLARILEYPARGSAGIVTIERRLGSGAGIDLAMETVMASHDLPLAFPEAALAQAETLCVDVPAALADAHRRDLRERCVLTIDPADARDFDDAVAARRLEHGGYEVEVHIADVSHYVAWGSPIDDEAKRRGCSVYLADRVIPMLPERLCNDVCSLRPGEDRLTMGVLLRLDAQGAILSADPCRSLIRSKARLSYDQADALLAGTLEVGALPCERAWAQGVADAIRVLDEVARLRQRIRHDRGAIDFATREAKVTLDDAGHPTGVVVRERTRATALIEEAMLMANESVARMLADRDIPCAYRVHERPSPDHLKAAVPILQELGLPGEAGRELVTGDPQALQRVLAEAAGTPAEVLVNSLLLRAQKRAVYLPHNEGHYALAAQAYCHFTSPIRRYPDVLVHRTLGSLMDGALGGRVARAIVRELPQLCRTSSERERVADAAERDSQKVKMAELFARRVGESFSGVVTGCERYGLFVMLDDSCAEGLVPVRDLGDEYFAYDEARLTLTGEESGHTWRVGRHIAVTVTGATPLRGQIDFTLAHGAAKRPKRVS</sequence>
<dbReference type="HAMAP" id="MF_01895">
    <property type="entry name" value="RNase_R"/>
    <property type="match status" value="1"/>
</dbReference>
<dbReference type="AlphaFoldDB" id="U2TBY2"/>
<evidence type="ECO:0000256" key="6">
    <source>
        <dbReference type="ARBA" id="ARBA00022884"/>
    </source>
</evidence>
<keyword evidence="2 7" id="KW-0963">Cytoplasm</keyword>
<dbReference type="NCBIfam" id="TIGR00358">
    <property type="entry name" value="3_prime_RNase"/>
    <property type="match status" value="1"/>
</dbReference>
<evidence type="ECO:0000256" key="4">
    <source>
        <dbReference type="ARBA" id="ARBA00022801"/>
    </source>
</evidence>
<dbReference type="Pfam" id="PF00575">
    <property type="entry name" value="S1"/>
    <property type="match status" value="1"/>
</dbReference>
<dbReference type="NCBIfam" id="TIGR02063">
    <property type="entry name" value="RNase_R"/>
    <property type="match status" value="1"/>
</dbReference>
<evidence type="ECO:0000313" key="10">
    <source>
        <dbReference type="EMBL" id="ERL10559.1"/>
    </source>
</evidence>
<comment type="catalytic activity">
    <reaction evidence="1 7">
        <text>Exonucleolytic cleavage in the 3'- to 5'-direction to yield nucleoside 5'-phosphates.</text>
        <dbReference type="EC" id="3.1.13.1"/>
    </reaction>
</comment>
<evidence type="ECO:0000256" key="1">
    <source>
        <dbReference type="ARBA" id="ARBA00001849"/>
    </source>
</evidence>
<dbReference type="GO" id="GO:0003723">
    <property type="term" value="F:RNA binding"/>
    <property type="evidence" value="ECO:0007669"/>
    <property type="project" value="UniProtKB-UniRule"/>
</dbReference>
<dbReference type="PROSITE" id="PS50126">
    <property type="entry name" value="S1"/>
    <property type="match status" value="1"/>
</dbReference>
<dbReference type="SMART" id="SM00316">
    <property type="entry name" value="S1"/>
    <property type="match status" value="1"/>
</dbReference>
<keyword evidence="6 7" id="KW-0694">RNA-binding</keyword>